<dbReference type="PROSITE" id="PS50977">
    <property type="entry name" value="HTH_TETR_2"/>
    <property type="match status" value="1"/>
</dbReference>
<dbReference type="EMBL" id="SSSN01000009">
    <property type="protein sequence ID" value="THG32641.1"/>
    <property type="molecule type" value="Genomic_DNA"/>
</dbReference>
<accession>A0A4S4FQR0</accession>
<reference evidence="6 7" key="1">
    <citation type="submission" date="2019-04" db="EMBL/GenBank/DDBJ databases">
        <authorList>
            <person name="Jiang L."/>
        </authorList>
    </citation>
    <scope>NUCLEOTIDE SEQUENCE [LARGE SCALE GENOMIC DNA]</scope>
    <source>
        <strain evidence="6 7">YIM 131861</strain>
    </source>
</reference>
<dbReference type="Pfam" id="PF00440">
    <property type="entry name" value="TetR_N"/>
    <property type="match status" value="1"/>
</dbReference>
<keyword evidence="3" id="KW-0804">Transcription</keyword>
<dbReference type="PANTHER" id="PTHR30055:SF234">
    <property type="entry name" value="HTH-TYPE TRANSCRIPTIONAL REGULATOR BETI"/>
    <property type="match status" value="1"/>
</dbReference>
<dbReference type="Gene3D" id="1.10.357.10">
    <property type="entry name" value="Tetracycline Repressor, domain 2"/>
    <property type="match status" value="1"/>
</dbReference>
<evidence type="ECO:0000313" key="7">
    <source>
        <dbReference type="Proteomes" id="UP000307380"/>
    </source>
</evidence>
<proteinExistence type="predicted"/>
<comment type="caution">
    <text evidence="6">The sequence shown here is derived from an EMBL/GenBank/DDBJ whole genome shotgun (WGS) entry which is preliminary data.</text>
</comment>
<feature type="domain" description="HTH tetR-type" evidence="5">
    <location>
        <begin position="67"/>
        <end position="126"/>
    </location>
</feature>
<dbReference type="SUPFAM" id="SSF46689">
    <property type="entry name" value="Homeodomain-like"/>
    <property type="match status" value="1"/>
</dbReference>
<dbReference type="PANTHER" id="PTHR30055">
    <property type="entry name" value="HTH-TYPE TRANSCRIPTIONAL REGULATOR RUTR"/>
    <property type="match status" value="1"/>
</dbReference>
<evidence type="ECO:0000256" key="4">
    <source>
        <dbReference type="PROSITE-ProRule" id="PRU00335"/>
    </source>
</evidence>
<dbReference type="Proteomes" id="UP000307380">
    <property type="component" value="Unassembled WGS sequence"/>
</dbReference>
<evidence type="ECO:0000256" key="3">
    <source>
        <dbReference type="ARBA" id="ARBA00023163"/>
    </source>
</evidence>
<dbReference type="InterPro" id="IPR050109">
    <property type="entry name" value="HTH-type_TetR-like_transc_reg"/>
</dbReference>
<name>A0A4S4FQR0_9MICO</name>
<evidence type="ECO:0000259" key="5">
    <source>
        <dbReference type="PROSITE" id="PS50977"/>
    </source>
</evidence>
<evidence type="ECO:0000256" key="2">
    <source>
        <dbReference type="ARBA" id="ARBA00023125"/>
    </source>
</evidence>
<dbReference type="InterPro" id="IPR041479">
    <property type="entry name" value="TetR_CgmR_C"/>
</dbReference>
<keyword evidence="7" id="KW-1185">Reference proteome</keyword>
<evidence type="ECO:0000313" key="6">
    <source>
        <dbReference type="EMBL" id="THG32641.1"/>
    </source>
</evidence>
<protein>
    <submittedName>
        <fullName evidence="6">TetR/AcrR family transcriptional regulator</fullName>
    </submittedName>
</protein>
<dbReference type="PRINTS" id="PR00455">
    <property type="entry name" value="HTHTETR"/>
</dbReference>
<keyword evidence="1" id="KW-0805">Transcription regulation</keyword>
<dbReference type="GO" id="GO:0000976">
    <property type="term" value="F:transcription cis-regulatory region binding"/>
    <property type="evidence" value="ECO:0007669"/>
    <property type="project" value="TreeGrafter"/>
</dbReference>
<dbReference type="InterPro" id="IPR009057">
    <property type="entry name" value="Homeodomain-like_sf"/>
</dbReference>
<organism evidence="6 7">
    <name type="scientific">Orlajensenia flava</name>
    <dbReference type="NCBI Taxonomy" id="2565934"/>
    <lineage>
        <taxon>Bacteria</taxon>
        <taxon>Bacillati</taxon>
        <taxon>Actinomycetota</taxon>
        <taxon>Actinomycetes</taxon>
        <taxon>Micrococcales</taxon>
        <taxon>Microbacteriaceae</taxon>
        <taxon>Orlajensenia</taxon>
    </lineage>
</organism>
<evidence type="ECO:0000256" key="1">
    <source>
        <dbReference type="ARBA" id="ARBA00023015"/>
    </source>
</evidence>
<gene>
    <name evidence="6" type="ORF">E6C70_12930</name>
</gene>
<dbReference type="OrthoDB" id="9806334at2"/>
<dbReference type="GO" id="GO:0003700">
    <property type="term" value="F:DNA-binding transcription factor activity"/>
    <property type="evidence" value="ECO:0007669"/>
    <property type="project" value="TreeGrafter"/>
</dbReference>
<keyword evidence="2 4" id="KW-0238">DNA-binding</keyword>
<dbReference type="Pfam" id="PF17937">
    <property type="entry name" value="TetR_C_28"/>
    <property type="match status" value="1"/>
</dbReference>
<dbReference type="AlphaFoldDB" id="A0A4S4FQR0"/>
<sequence>MASRTTASTSTGRAAHSRQPARAGDVAVLSVRVSIIPLMYRPDGWLAIRMDGRLGLMEPTRLQRNPDRTRRALLDAAARLVVHQGTSVSLEVLAREAGVSKGGLLHHFKSKESLFEELADDLNESFVDAVRRNTDPADTAPGSLMRAYVKATFDDLVEFGYARDHAILWAALGTIPGVAERCQADAARWDAALADDGLDPQRVLLISRTADGLALAALFEAPSTSAQLDSYKALLLALTEQSGPLVEV</sequence>
<feature type="DNA-binding region" description="H-T-H motif" evidence="4">
    <location>
        <begin position="89"/>
        <end position="108"/>
    </location>
</feature>
<dbReference type="InterPro" id="IPR001647">
    <property type="entry name" value="HTH_TetR"/>
</dbReference>